<evidence type="ECO:0000256" key="1">
    <source>
        <dbReference type="ARBA" id="ARBA00007613"/>
    </source>
</evidence>
<keyword evidence="2" id="KW-1134">Transmembrane beta strand</keyword>
<dbReference type="PANTHER" id="PTHR30203:SF25">
    <property type="entry name" value="OUTER MEMBRANE PROTEIN-RELATED"/>
    <property type="match status" value="1"/>
</dbReference>
<protein>
    <submittedName>
        <fullName evidence="3">Efflux transporter outer membrane subunit</fullName>
    </submittedName>
</protein>
<evidence type="ECO:0000313" key="4">
    <source>
        <dbReference type="Proteomes" id="UP001429601"/>
    </source>
</evidence>
<evidence type="ECO:0000256" key="2">
    <source>
        <dbReference type="RuleBase" id="RU362097"/>
    </source>
</evidence>
<dbReference type="NCBIfam" id="TIGR01845">
    <property type="entry name" value="outer_NodT"/>
    <property type="match status" value="1"/>
</dbReference>
<keyword evidence="4" id="KW-1185">Reference proteome</keyword>
<sequence length="464" mass="49171">MARYLVFALLVGAGLAGCASQPLPDLHAPVPGEWRHPVADAPAGAPVDLRGWWHSFADPSLDALVDRALANNLDVAQAAERVRAARALHGVASSALLPQLHAKTEDVDAPDARASYFVAGFDAVWELDLFGRGTALRRAAQGDLDAAAADLQGARVSLVAEVVRDWLQLRAAQQQLQWLQQIRDARQHQLDLVQVRERLRLAGAESVQRAVAALAQADAAMLEPRETMDANAQRLAVLLGTAEPDPAWMTTGPLPTLGAWSLQAAPADLLRSRPEIRHAEADVLRAAGAAGIAHADRYPRVAIGGSLTWSASLQSSRGGGASPVASIGPLIDIPLFDWGMRAAQEDAKRHELQASVLAYRQSVLEGVADVETALGRLQRQGEQERQCTEATVALAHADSAVAKRAALHLAGADEEIESAIAHDEASLALVQAQAGRDLAFVSLFKALGGAPLPSVDSATTEDRH</sequence>
<comment type="subcellular location">
    <subcellularLocation>
        <location evidence="2">Cell outer membrane</location>
        <topology evidence="2">Lipid-anchor</topology>
    </subcellularLocation>
</comment>
<gene>
    <name evidence="3" type="ORF">HBF26_08105</name>
</gene>
<dbReference type="Gene3D" id="1.20.1600.10">
    <property type="entry name" value="Outer membrane efflux proteins (OEP)"/>
    <property type="match status" value="1"/>
</dbReference>
<keyword evidence="2" id="KW-0732">Signal</keyword>
<feature type="signal peptide" evidence="2">
    <location>
        <begin position="1"/>
        <end position="19"/>
    </location>
</feature>
<comment type="caution">
    <text evidence="3">The sequence shown here is derived from an EMBL/GenBank/DDBJ whole genome shotgun (WGS) entry which is preliminary data.</text>
</comment>
<organism evidence="3 4">
    <name type="scientific">Luteibacter jiangsuensis</name>
    <dbReference type="NCBI Taxonomy" id="637577"/>
    <lineage>
        <taxon>Bacteria</taxon>
        <taxon>Pseudomonadati</taxon>
        <taxon>Pseudomonadota</taxon>
        <taxon>Gammaproteobacteria</taxon>
        <taxon>Lysobacterales</taxon>
        <taxon>Rhodanobacteraceae</taxon>
        <taxon>Luteibacter</taxon>
    </lineage>
</organism>
<name>A0ABX0Q576_9GAMM</name>
<dbReference type="InterPro" id="IPR003423">
    <property type="entry name" value="OMP_efflux"/>
</dbReference>
<keyword evidence="2" id="KW-0449">Lipoprotein</keyword>
<keyword evidence="2" id="KW-0472">Membrane</keyword>
<accession>A0ABX0Q576</accession>
<dbReference type="Proteomes" id="UP001429601">
    <property type="component" value="Unassembled WGS sequence"/>
</dbReference>
<dbReference type="PROSITE" id="PS51257">
    <property type="entry name" value="PROKAR_LIPOPROTEIN"/>
    <property type="match status" value="1"/>
</dbReference>
<keyword evidence="2" id="KW-0564">Palmitate</keyword>
<dbReference type="Pfam" id="PF02321">
    <property type="entry name" value="OEP"/>
    <property type="match status" value="2"/>
</dbReference>
<dbReference type="Gene3D" id="2.20.200.10">
    <property type="entry name" value="Outer membrane efflux proteins (OEP)"/>
    <property type="match status" value="1"/>
</dbReference>
<reference evidence="3 4" key="1">
    <citation type="journal article" date="2011" name="Curr. Microbiol.">
        <title>Luteibacter jiangsuensis sp. nov.: a methamidophos-degrading bacterium isolated from a methamidophos-manufacturing factory.</title>
        <authorList>
            <person name="Wang L."/>
            <person name="Wang G.L."/>
            <person name="Li S.P."/>
            <person name="Jiang J.D."/>
        </authorList>
    </citation>
    <scope>NUCLEOTIDE SEQUENCE [LARGE SCALE GENOMIC DNA]</scope>
    <source>
        <strain evidence="3 4">CGMCC 1.10133</strain>
    </source>
</reference>
<evidence type="ECO:0000313" key="3">
    <source>
        <dbReference type="EMBL" id="NID04847.1"/>
    </source>
</evidence>
<dbReference type="RefSeq" id="WP_167124877.1">
    <property type="nucleotide sequence ID" value="NZ_JAAQQR010000003.1"/>
</dbReference>
<keyword evidence="2" id="KW-0812">Transmembrane</keyword>
<proteinExistence type="inferred from homology"/>
<dbReference type="EMBL" id="JAAQQR010000003">
    <property type="protein sequence ID" value="NID04847.1"/>
    <property type="molecule type" value="Genomic_DNA"/>
</dbReference>
<dbReference type="InterPro" id="IPR010131">
    <property type="entry name" value="MdtP/NodT-like"/>
</dbReference>
<comment type="similarity">
    <text evidence="1 2">Belongs to the outer membrane factor (OMF) (TC 1.B.17) family.</text>
</comment>
<dbReference type="PANTHER" id="PTHR30203">
    <property type="entry name" value="OUTER MEMBRANE CATION EFFLUX PROTEIN"/>
    <property type="match status" value="1"/>
</dbReference>
<dbReference type="SUPFAM" id="SSF56954">
    <property type="entry name" value="Outer membrane efflux proteins (OEP)"/>
    <property type="match status" value="1"/>
</dbReference>
<feature type="chain" id="PRO_5044969518" evidence="2">
    <location>
        <begin position="20"/>
        <end position="464"/>
    </location>
</feature>